<dbReference type="Proteomes" id="UP001566132">
    <property type="component" value="Unassembled WGS sequence"/>
</dbReference>
<organism evidence="2 3">
    <name type="scientific">Hypothenemus hampei</name>
    <name type="common">Coffee berry borer</name>
    <dbReference type="NCBI Taxonomy" id="57062"/>
    <lineage>
        <taxon>Eukaryota</taxon>
        <taxon>Metazoa</taxon>
        <taxon>Ecdysozoa</taxon>
        <taxon>Arthropoda</taxon>
        <taxon>Hexapoda</taxon>
        <taxon>Insecta</taxon>
        <taxon>Pterygota</taxon>
        <taxon>Neoptera</taxon>
        <taxon>Endopterygota</taxon>
        <taxon>Coleoptera</taxon>
        <taxon>Polyphaga</taxon>
        <taxon>Cucujiformia</taxon>
        <taxon>Curculionidae</taxon>
        <taxon>Scolytinae</taxon>
        <taxon>Hypothenemus</taxon>
    </lineage>
</organism>
<evidence type="ECO:0000313" key="2">
    <source>
        <dbReference type="EMBL" id="KAL1489080.1"/>
    </source>
</evidence>
<dbReference type="EMBL" id="JBDJPC010000012">
    <property type="protein sequence ID" value="KAL1489080.1"/>
    <property type="molecule type" value="Genomic_DNA"/>
</dbReference>
<accession>A0ABD1E3D5</accession>
<feature type="coiled-coil region" evidence="1">
    <location>
        <begin position="77"/>
        <end position="104"/>
    </location>
</feature>
<protein>
    <submittedName>
        <fullName evidence="2">Uncharacterized protein</fullName>
    </submittedName>
</protein>
<sequence>MDKFGRSPSTINNRKNIKMVHAFPTNTLSYGENDHYDAEYRSICNLKDPVHKNDATNKAYVDSKLEELQHADVSIKVVNVDKKLEILRRTIQIMENQITNIDERLYAVAVEKIPSIEKQVNDSQNHMMELLKKSNENTKVAEISDVIKKLKSKRLFKVPTYT</sequence>
<gene>
    <name evidence="2" type="ORF">ABEB36_014025</name>
</gene>
<evidence type="ECO:0000313" key="3">
    <source>
        <dbReference type="Proteomes" id="UP001566132"/>
    </source>
</evidence>
<keyword evidence="3" id="KW-1185">Reference proteome</keyword>
<comment type="caution">
    <text evidence="2">The sequence shown here is derived from an EMBL/GenBank/DDBJ whole genome shotgun (WGS) entry which is preliminary data.</text>
</comment>
<reference evidence="2 3" key="1">
    <citation type="submission" date="2024-05" db="EMBL/GenBank/DDBJ databases">
        <title>Genetic variation in Jamaican populations of the coffee berry borer (Hypothenemus hampei).</title>
        <authorList>
            <person name="Errbii M."/>
            <person name="Myrie A."/>
        </authorList>
    </citation>
    <scope>NUCLEOTIDE SEQUENCE [LARGE SCALE GENOMIC DNA]</scope>
    <source>
        <strain evidence="2">JA-Hopewell-2020-01-JO</strain>
        <tissue evidence="2">Whole body</tissue>
    </source>
</reference>
<proteinExistence type="predicted"/>
<keyword evidence="1" id="KW-0175">Coiled coil</keyword>
<evidence type="ECO:0000256" key="1">
    <source>
        <dbReference type="SAM" id="Coils"/>
    </source>
</evidence>
<dbReference type="AlphaFoldDB" id="A0ABD1E3D5"/>
<name>A0ABD1E3D5_HYPHA</name>